<dbReference type="Gene3D" id="3.40.50.150">
    <property type="entry name" value="Vaccinia Virus protein VP39"/>
    <property type="match status" value="1"/>
</dbReference>
<gene>
    <name evidence="1" type="ORF">RIF29_22602</name>
</gene>
<reference evidence="1 2" key="1">
    <citation type="submission" date="2024-01" db="EMBL/GenBank/DDBJ databases">
        <title>The genomes of 5 underutilized Papilionoideae crops provide insights into root nodulation and disease resistanc.</title>
        <authorList>
            <person name="Yuan L."/>
        </authorList>
    </citation>
    <scope>NUCLEOTIDE SEQUENCE [LARGE SCALE GENOMIC DNA]</scope>
    <source>
        <strain evidence="1">ZHUSHIDOU_FW_LH</strain>
        <tissue evidence="1">Leaf</tissue>
    </source>
</reference>
<name>A0AAN9F793_CROPI</name>
<dbReference type="InterPro" id="IPR005299">
    <property type="entry name" value="MeTrfase_7"/>
</dbReference>
<comment type="caution">
    <text evidence="1">The sequence shown here is derived from an EMBL/GenBank/DDBJ whole genome shotgun (WGS) entry which is preliminary data.</text>
</comment>
<dbReference type="InterPro" id="IPR029063">
    <property type="entry name" value="SAM-dependent_MTases_sf"/>
</dbReference>
<sequence length="224" mass="25121">MQLIHEAIAKNIDPRVHAELKSPICIANFDCSIGPNTFLAMQTITETLELQFQSHGLAAQMPELQVFFNDQVSNDFNTLFKNIPPSRKYFAAGVPGSFHGHLFPRETLHLVHSSTSLCWLSKIPKEITDKSSSAWNKGRIHCTNASKEVADAYANQYKVDLENFLNARAHELADNGLMLLQIPVACDVILESDVDPGKAFQLLESCFLDMTQAVRNFLLYLKKL</sequence>
<keyword evidence="2" id="KW-1185">Reference proteome</keyword>
<dbReference type="Proteomes" id="UP001372338">
    <property type="component" value="Unassembled WGS sequence"/>
</dbReference>
<dbReference type="GO" id="GO:0008168">
    <property type="term" value="F:methyltransferase activity"/>
    <property type="evidence" value="ECO:0007669"/>
    <property type="project" value="InterPro"/>
</dbReference>
<dbReference type="SUPFAM" id="SSF53335">
    <property type="entry name" value="S-adenosyl-L-methionine-dependent methyltransferases"/>
    <property type="match status" value="1"/>
</dbReference>
<evidence type="ECO:0000313" key="2">
    <source>
        <dbReference type="Proteomes" id="UP001372338"/>
    </source>
</evidence>
<dbReference type="PANTHER" id="PTHR31009">
    <property type="entry name" value="S-ADENOSYL-L-METHIONINE:CARBOXYL METHYLTRANSFERASE FAMILY PROTEIN"/>
    <property type="match status" value="1"/>
</dbReference>
<proteinExistence type="predicted"/>
<protein>
    <submittedName>
        <fullName evidence="1">Uncharacterized protein</fullName>
    </submittedName>
</protein>
<dbReference type="AlphaFoldDB" id="A0AAN9F793"/>
<organism evidence="1 2">
    <name type="scientific">Crotalaria pallida</name>
    <name type="common">Smooth rattlebox</name>
    <name type="synonym">Crotalaria striata</name>
    <dbReference type="NCBI Taxonomy" id="3830"/>
    <lineage>
        <taxon>Eukaryota</taxon>
        <taxon>Viridiplantae</taxon>
        <taxon>Streptophyta</taxon>
        <taxon>Embryophyta</taxon>
        <taxon>Tracheophyta</taxon>
        <taxon>Spermatophyta</taxon>
        <taxon>Magnoliopsida</taxon>
        <taxon>eudicotyledons</taxon>
        <taxon>Gunneridae</taxon>
        <taxon>Pentapetalae</taxon>
        <taxon>rosids</taxon>
        <taxon>fabids</taxon>
        <taxon>Fabales</taxon>
        <taxon>Fabaceae</taxon>
        <taxon>Papilionoideae</taxon>
        <taxon>50 kb inversion clade</taxon>
        <taxon>genistoids sensu lato</taxon>
        <taxon>core genistoids</taxon>
        <taxon>Crotalarieae</taxon>
        <taxon>Crotalaria</taxon>
    </lineage>
</organism>
<dbReference type="EMBL" id="JAYWIO010000004">
    <property type="protein sequence ID" value="KAK7269840.1"/>
    <property type="molecule type" value="Genomic_DNA"/>
</dbReference>
<evidence type="ECO:0000313" key="1">
    <source>
        <dbReference type="EMBL" id="KAK7269840.1"/>
    </source>
</evidence>
<dbReference type="Pfam" id="PF03492">
    <property type="entry name" value="Methyltransf_7"/>
    <property type="match status" value="1"/>
</dbReference>
<accession>A0AAN9F793</accession>